<dbReference type="Proteomes" id="UP000004263">
    <property type="component" value="Unassembled WGS sequence"/>
</dbReference>
<protein>
    <submittedName>
        <fullName evidence="1">Uncharacterized protein</fullName>
    </submittedName>
</protein>
<keyword evidence="2" id="KW-1185">Reference proteome</keyword>
<reference evidence="1 2" key="1">
    <citation type="submission" date="2006-03" db="EMBL/GenBank/DDBJ databases">
        <authorList>
            <person name="Pinhassi J."/>
            <person name="Pedros-Alio C."/>
            <person name="Ferriera S."/>
            <person name="Johnson J."/>
            <person name="Kravitz S."/>
            <person name="Halpern A."/>
            <person name="Remington K."/>
            <person name="Beeson K."/>
            <person name="Tran B."/>
            <person name="Rogers Y.-H."/>
            <person name="Friedman R."/>
            <person name="Venter J.C."/>
        </authorList>
    </citation>
    <scope>NUCLEOTIDE SEQUENCE [LARGE SCALE GENOMIC DNA]</scope>
    <source>
        <strain evidence="1 2">RED65</strain>
    </source>
</reference>
<evidence type="ECO:0000313" key="2">
    <source>
        <dbReference type="Proteomes" id="UP000004263"/>
    </source>
</evidence>
<comment type="caution">
    <text evidence="1">The sequence shown here is derived from an EMBL/GenBank/DDBJ whole genome shotgun (WGS) entry which is preliminary data.</text>
</comment>
<accession>Q1N0Q9</accession>
<proteinExistence type="predicted"/>
<organism evidence="1 2">
    <name type="scientific">Bermanella marisrubri</name>
    <dbReference type="NCBI Taxonomy" id="207949"/>
    <lineage>
        <taxon>Bacteria</taxon>
        <taxon>Pseudomonadati</taxon>
        <taxon>Pseudomonadota</taxon>
        <taxon>Gammaproteobacteria</taxon>
        <taxon>Oceanospirillales</taxon>
        <taxon>Oceanospirillaceae</taxon>
        <taxon>Bermanella</taxon>
    </lineage>
</organism>
<evidence type="ECO:0000313" key="1">
    <source>
        <dbReference type="EMBL" id="EAT11774.1"/>
    </source>
</evidence>
<dbReference type="OrthoDB" id="10019801at2"/>
<dbReference type="AlphaFoldDB" id="Q1N0Q9"/>
<dbReference type="STRING" id="207949.RED65_05289"/>
<dbReference type="RefSeq" id="WP_007016375.1">
    <property type="nucleotide sequence ID" value="NZ_AAQH01000013.1"/>
</dbReference>
<dbReference type="EMBL" id="AAQH01000013">
    <property type="protein sequence ID" value="EAT11774.1"/>
    <property type="molecule type" value="Genomic_DNA"/>
</dbReference>
<dbReference type="HOGENOM" id="CLU_1783098_0_0_6"/>
<sequence length="145" mass="16715">MTKRLLRAIRQVPTLILVLGYLFFSTALLASSNDEATNGHHDHNSHHHSDILLLLIADKLAIKKLQKAFNEVDSNSQQQHNLNEQKLRLNRSLQRLRDFSATPEGYYANLELYQQSIENRANMLVDFAQILHTHHQQHDMGQIGQ</sequence>
<gene>
    <name evidence="1" type="ORF">RED65_05289</name>
</gene>
<name>Q1N0Q9_9GAMM</name>